<evidence type="ECO:0000313" key="4">
    <source>
        <dbReference type="Proteomes" id="UP000294619"/>
    </source>
</evidence>
<dbReference type="RefSeq" id="WP_132965406.1">
    <property type="nucleotide sequence ID" value="NZ_LEKL01000037.1"/>
</dbReference>
<name>A0A4R3YAP1_9PAST</name>
<organism evidence="2 4">
    <name type="scientific">Testudinibacter aquarius</name>
    <dbReference type="NCBI Taxonomy" id="1524974"/>
    <lineage>
        <taxon>Bacteria</taxon>
        <taxon>Pseudomonadati</taxon>
        <taxon>Pseudomonadota</taxon>
        <taxon>Gammaproteobacteria</taxon>
        <taxon>Pasteurellales</taxon>
        <taxon>Pasteurellaceae</taxon>
        <taxon>Testudinibacter</taxon>
    </lineage>
</organism>
<feature type="domain" description="HicB-like antitoxin of toxin-antitoxin system" evidence="1">
    <location>
        <begin position="11"/>
        <end position="136"/>
    </location>
</feature>
<dbReference type="EMBL" id="SMCP01000002">
    <property type="protein sequence ID" value="TCV89475.1"/>
    <property type="molecule type" value="Genomic_DNA"/>
</dbReference>
<dbReference type="Proteomes" id="UP000305526">
    <property type="component" value="Unassembled WGS sequence"/>
</dbReference>
<protein>
    <submittedName>
        <fullName evidence="3">CopG family transcriptional regulator</fullName>
    </submittedName>
    <submittedName>
        <fullName evidence="2">HicB-like antitoxin of HicAB toxin-antitoxin system</fullName>
    </submittedName>
</protein>
<dbReference type="EMBL" id="VDGV01000099">
    <property type="protein sequence ID" value="TNG89376.1"/>
    <property type="molecule type" value="Genomic_DNA"/>
</dbReference>
<keyword evidence="5" id="KW-1185">Reference proteome</keyword>
<dbReference type="Proteomes" id="UP000294619">
    <property type="component" value="Unassembled WGS sequence"/>
</dbReference>
<proteinExistence type="predicted"/>
<evidence type="ECO:0000313" key="5">
    <source>
        <dbReference type="Proteomes" id="UP000305526"/>
    </source>
</evidence>
<reference evidence="2 4" key="1">
    <citation type="submission" date="2019-03" db="EMBL/GenBank/DDBJ databases">
        <title>Genomic Encyclopedia of Type Strains, Phase IV (KMG-IV): sequencing the most valuable type-strain genomes for metagenomic binning, comparative biology and taxonomic classification.</title>
        <authorList>
            <person name="Goeker M."/>
        </authorList>
    </citation>
    <scope>NUCLEOTIDE SEQUENCE [LARGE SCALE GENOMIC DNA]</scope>
    <source>
        <strain evidence="2 4">DSM 28140</strain>
    </source>
</reference>
<evidence type="ECO:0000313" key="2">
    <source>
        <dbReference type="EMBL" id="TCV89475.1"/>
    </source>
</evidence>
<evidence type="ECO:0000259" key="1">
    <source>
        <dbReference type="Pfam" id="PF15919"/>
    </source>
</evidence>
<comment type="caution">
    <text evidence="2">The sequence shown here is derived from an EMBL/GenBank/DDBJ whole genome shotgun (WGS) entry which is preliminary data.</text>
</comment>
<accession>A0A4R3YAP1</accession>
<gene>
    <name evidence="2" type="ORF">EDC16_102353</name>
    <name evidence="3" type="ORF">FHQ21_10275</name>
</gene>
<dbReference type="AlphaFoldDB" id="A0A4R3YAP1"/>
<reference evidence="3 5" key="2">
    <citation type="submission" date="2019-05" db="EMBL/GenBank/DDBJ databases">
        <title>Pasteurellaceae isolates from reptiles.</title>
        <authorList>
            <person name="Bojesen A.M."/>
            <person name="Lund E."/>
        </authorList>
    </citation>
    <scope>NUCLEOTIDE SEQUENCE [LARGE SCALE GENOMIC DNA]</scope>
    <source>
        <strain evidence="3 5">ELNT2x</strain>
    </source>
</reference>
<dbReference type="Gene3D" id="3.30.160.250">
    <property type="match status" value="1"/>
</dbReference>
<sequence>MLFTVGVEYPKNDNEAYGMIVPALFNEQYSCFSAADSVELIPEMVKDAITTILADMLESGFDVMSIQDNGFIEYQKVVDFDHIDTWLLIDVDVSEYMGKKQRINISLPSYLINRIDTKVGASGGRYRDRSHFLAVASQHELSASS</sequence>
<evidence type="ECO:0000313" key="3">
    <source>
        <dbReference type="EMBL" id="TNG89376.1"/>
    </source>
</evidence>
<dbReference type="Pfam" id="PF15919">
    <property type="entry name" value="HicB_lk_antitox"/>
    <property type="match status" value="1"/>
</dbReference>
<dbReference type="InterPro" id="IPR031807">
    <property type="entry name" value="HicB-like"/>
</dbReference>